<dbReference type="EMBL" id="QHJG01000026">
    <property type="protein sequence ID" value="PWY54863.1"/>
    <property type="molecule type" value="Genomic_DNA"/>
</dbReference>
<dbReference type="Proteomes" id="UP000287374">
    <property type="component" value="Unassembled WGS sequence"/>
</dbReference>
<evidence type="ECO:0000313" key="2">
    <source>
        <dbReference type="EMBL" id="RUR20936.1"/>
    </source>
</evidence>
<evidence type="ECO:0000313" key="1">
    <source>
        <dbReference type="EMBL" id="PWY54863.1"/>
    </source>
</evidence>
<proteinExistence type="predicted"/>
<dbReference type="AlphaFoldDB" id="A0A317TYW1"/>
<protein>
    <submittedName>
        <fullName evidence="1">Uncharacterized protein</fullName>
    </submittedName>
</protein>
<keyword evidence="4" id="KW-1185">Reference proteome</keyword>
<dbReference type="RefSeq" id="WP_110143405.1">
    <property type="nucleotide sequence ID" value="NZ_QHJG01000026.1"/>
</dbReference>
<reference evidence="2 4" key="2">
    <citation type="submission" date="2018-12" db="EMBL/GenBank/DDBJ databases">
        <title>Legionella sp,whole genome shotgun sequence.</title>
        <authorList>
            <person name="Wu H."/>
        </authorList>
    </citation>
    <scope>NUCLEOTIDE SEQUENCE [LARGE SCALE GENOMIC DNA]</scope>
    <source>
        <strain evidence="2">Km489</strain>
        <strain evidence="4">km489</strain>
    </source>
</reference>
<reference evidence="1 3" key="1">
    <citation type="submission" date="2018-05" db="EMBL/GenBank/DDBJ databases">
        <title>Legionella qingyii sp.nov., whole genome shotgun sequence.</title>
        <authorList>
            <person name="Wu H."/>
            <person name="Zhu Q."/>
            <person name="Hu C."/>
        </authorList>
    </citation>
    <scope>NUCLEOTIDE SEQUENCE [LARGE SCALE GENOMIC DNA]</scope>
    <source>
        <strain evidence="1 3">HEB18</strain>
    </source>
</reference>
<gene>
    <name evidence="1" type="ORF">DGG96_14670</name>
    <name evidence="2" type="ORF">ELY20_14120</name>
</gene>
<evidence type="ECO:0000313" key="3">
    <source>
        <dbReference type="Proteomes" id="UP000247152"/>
    </source>
</evidence>
<evidence type="ECO:0000313" key="4">
    <source>
        <dbReference type="Proteomes" id="UP000287374"/>
    </source>
</evidence>
<accession>A0A317TYW1</accession>
<name>A0A317TYW1_9GAMM</name>
<dbReference type="EMBL" id="RZGX01000021">
    <property type="protein sequence ID" value="RUR20936.1"/>
    <property type="molecule type" value="Genomic_DNA"/>
</dbReference>
<organism evidence="1 3">
    <name type="scientific">Legionella qingyii</name>
    <dbReference type="NCBI Taxonomy" id="2184757"/>
    <lineage>
        <taxon>Bacteria</taxon>
        <taxon>Pseudomonadati</taxon>
        <taxon>Pseudomonadota</taxon>
        <taxon>Gammaproteobacteria</taxon>
        <taxon>Legionellales</taxon>
        <taxon>Legionellaceae</taxon>
        <taxon>Legionella</taxon>
    </lineage>
</organism>
<sequence>MRNKIEPEKTLIFHEMGHNSDGEKAGASIEVFLKEGLLSKSILRATGRLPKEKNLYEIGIENRAKWIQQRREELKDNVELLATILAFDEESDWINEAALFYRPNMPGHREENVFFGYLEHPSSHCDWVAIEAPESTLLHDASCRDRGNSAEWIRTAITIDKFREYRKEDKMPPEWGSIYNETLIKDKVSPDKIIAYAKLEKELVSSTKLSNEELNDIQEFINDKLIFATHFENKKDNILLHEKDDKYQIRVSINKAKIRGKEEKLSDFFKSFNSMNELIEEAKKHQKPKNIEVTLNLKNRLQEIKQSFEYDDCNFPRTLKR</sequence>
<comment type="caution">
    <text evidence="1">The sequence shown here is derived from an EMBL/GenBank/DDBJ whole genome shotgun (WGS) entry which is preliminary data.</text>
</comment>
<dbReference type="Proteomes" id="UP000247152">
    <property type="component" value="Unassembled WGS sequence"/>
</dbReference>